<dbReference type="SUPFAM" id="SSF54001">
    <property type="entry name" value="Cysteine proteinases"/>
    <property type="match status" value="1"/>
</dbReference>
<keyword evidence="3" id="KW-1185">Reference proteome</keyword>
<name>A0A7H1N0V7_9PROT</name>
<dbReference type="Gene3D" id="2.60.40.2250">
    <property type="match status" value="1"/>
</dbReference>
<dbReference type="AlphaFoldDB" id="A0A7H1N0V7"/>
<dbReference type="Pfam" id="PF01841">
    <property type="entry name" value="Transglut_core"/>
    <property type="match status" value="1"/>
</dbReference>
<dbReference type="InterPro" id="IPR048930">
    <property type="entry name" value="Bact_transglu_N_2"/>
</dbReference>
<dbReference type="KEGG" id="dvn:HQ394_08460"/>
<dbReference type="SMART" id="SM00460">
    <property type="entry name" value="TGc"/>
    <property type="match status" value="1"/>
</dbReference>
<dbReference type="EMBL" id="CP053923">
    <property type="protein sequence ID" value="QNT69343.1"/>
    <property type="molecule type" value="Genomic_DNA"/>
</dbReference>
<dbReference type="RefSeq" id="WP_190262848.1">
    <property type="nucleotide sequence ID" value="NZ_CP053923.1"/>
</dbReference>
<evidence type="ECO:0000313" key="3">
    <source>
        <dbReference type="Proteomes" id="UP000516369"/>
    </source>
</evidence>
<dbReference type="Proteomes" id="UP000516369">
    <property type="component" value="Chromosome"/>
</dbReference>
<feature type="domain" description="Transglutaminase-like" evidence="1">
    <location>
        <begin position="160"/>
        <end position="224"/>
    </location>
</feature>
<dbReference type="Pfam" id="PF21295">
    <property type="entry name" value="Bact_transglu_N_2"/>
    <property type="match status" value="1"/>
</dbReference>
<dbReference type="PANTHER" id="PTHR33490:SF12">
    <property type="entry name" value="BLL5557 PROTEIN"/>
    <property type="match status" value="1"/>
</dbReference>
<proteinExistence type="predicted"/>
<dbReference type="InterPro" id="IPR002931">
    <property type="entry name" value="Transglutaminase-like"/>
</dbReference>
<organism evidence="2 3">
    <name type="scientific">Defluviicoccus vanus</name>
    <dbReference type="NCBI Taxonomy" id="111831"/>
    <lineage>
        <taxon>Bacteria</taxon>
        <taxon>Pseudomonadati</taxon>
        <taxon>Pseudomonadota</taxon>
        <taxon>Alphaproteobacteria</taxon>
        <taxon>Rhodospirillales</taxon>
        <taxon>Rhodospirillaceae</taxon>
        <taxon>Defluviicoccus</taxon>
    </lineage>
</organism>
<evidence type="ECO:0000313" key="2">
    <source>
        <dbReference type="EMBL" id="QNT69343.1"/>
    </source>
</evidence>
<gene>
    <name evidence="2" type="ORF">HQ394_08460</name>
</gene>
<reference evidence="2 3" key="1">
    <citation type="submission" date="2020-05" db="EMBL/GenBank/DDBJ databases">
        <title>Complete closed genome sequence of Defluviicoccus vanus.</title>
        <authorList>
            <person name="Bessarab I."/>
            <person name="Arumugam K."/>
            <person name="Maszenan A.M."/>
            <person name="Seviour R.J."/>
            <person name="Williams R.B."/>
        </authorList>
    </citation>
    <scope>NUCLEOTIDE SEQUENCE [LARGE SCALE GENOMIC DNA]</scope>
    <source>
        <strain evidence="2 3">Ben 114</strain>
    </source>
</reference>
<protein>
    <submittedName>
        <fullName evidence="2">Transglutaminase family protein</fullName>
    </submittedName>
</protein>
<sequence length="280" mass="30903">MRFSLGSSLAYRVETPTPFVFNVEVAQFPAQTICSEQLQLTPSGPIERWTMPESGNRYLRINVEPGDFRLRYEAVVDLNPQLLDANAIGEIAAAELPLEVLTHLYPSRYCQSDKLERFARRTFGALPPGYERVNSICNWIYDNVDYILGSSDALTSAFDTVTQRSGVCRDFAHLGIALCRALGIPARYVSAYAWRLDPPDFHAVFEALLNGPTGIGWYVFDPTRKAAPNGLVRIGVGRDAAEVAFCTPFGAVEFEPPEVWIEGEGDANAPMTTSAVKTEA</sequence>
<dbReference type="InterPro" id="IPR038765">
    <property type="entry name" value="Papain-like_cys_pep_sf"/>
</dbReference>
<dbReference type="Gene3D" id="3.10.620.30">
    <property type="match status" value="1"/>
</dbReference>
<evidence type="ECO:0000259" key="1">
    <source>
        <dbReference type="SMART" id="SM00460"/>
    </source>
</evidence>
<dbReference type="PANTHER" id="PTHR33490">
    <property type="entry name" value="BLR5614 PROTEIN-RELATED"/>
    <property type="match status" value="1"/>
</dbReference>
<accession>A0A7H1N0V7</accession>